<dbReference type="EMBL" id="JABSTU010000003">
    <property type="protein sequence ID" value="KAH8035916.1"/>
    <property type="molecule type" value="Genomic_DNA"/>
</dbReference>
<accession>A0A9J6EP77</accession>
<evidence type="ECO:0000313" key="3">
    <source>
        <dbReference type="Proteomes" id="UP000821866"/>
    </source>
</evidence>
<protein>
    <submittedName>
        <fullName evidence="2">Uncharacterized protein</fullName>
    </submittedName>
</protein>
<dbReference type="VEuPathDB" id="VectorBase:LOC119187905"/>
<dbReference type="InterPro" id="IPR005312">
    <property type="entry name" value="DUF1759"/>
</dbReference>
<gene>
    <name evidence="2" type="ORF">HPB51_011014</name>
</gene>
<sequence>MDRLKTKRSARRAQNTKILQEAMSLLSYPTADKLKLTGIYDRLSANNNELSKINHALEEHITDKELKAEYVAAAEYNDKAISMLAEIRCKIDGLRHGDSTAAAAPQNANPSPSDVPTAIDPRLPNLSMPTFRDDIHEWSAFWEQFEQTVHLNNALSTTTKFFYLRH</sequence>
<organism evidence="2 3">
    <name type="scientific">Rhipicephalus microplus</name>
    <name type="common">Cattle tick</name>
    <name type="synonym">Boophilus microplus</name>
    <dbReference type="NCBI Taxonomy" id="6941"/>
    <lineage>
        <taxon>Eukaryota</taxon>
        <taxon>Metazoa</taxon>
        <taxon>Ecdysozoa</taxon>
        <taxon>Arthropoda</taxon>
        <taxon>Chelicerata</taxon>
        <taxon>Arachnida</taxon>
        <taxon>Acari</taxon>
        <taxon>Parasitiformes</taxon>
        <taxon>Ixodida</taxon>
        <taxon>Ixodoidea</taxon>
        <taxon>Ixodidae</taxon>
        <taxon>Rhipicephalinae</taxon>
        <taxon>Rhipicephalus</taxon>
        <taxon>Boophilus</taxon>
    </lineage>
</organism>
<feature type="region of interest" description="Disordered" evidence="1">
    <location>
        <begin position="99"/>
        <end position="118"/>
    </location>
</feature>
<evidence type="ECO:0000313" key="2">
    <source>
        <dbReference type="EMBL" id="KAH8035916.1"/>
    </source>
</evidence>
<keyword evidence="3" id="KW-1185">Reference proteome</keyword>
<feature type="compositionally biased region" description="Low complexity" evidence="1">
    <location>
        <begin position="101"/>
        <end position="112"/>
    </location>
</feature>
<reference evidence="2" key="2">
    <citation type="submission" date="2021-09" db="EMBL/GenBank/DDBJ databases">
        <authorList>
            <person name="Jia N."/>
            <person name="Wang J."/>
            <person name="Shi W."/>
            <person name="Du L."/>
            <person name="Sun Y."/>
            <person name="Zhan W."/>
            <person name="Jiang J."/>
            <person name="Wang Q."/>
            <person name="Zhang B."/>
            <person name="Ji P."/>
            <person name="Sakyi L.B."/>
            <person name="Cui X."/>
            <person name="Yuan T."/>
            <person name="Jiang B."/>
            <person name="Yang W."/>
            <person name="Lam T.T.-Y."/>
            <person name="Chang Q."/>
            <person name="Ding S."/>
            <person name="Wang X."/>
            <person name="Zhu J."/>
            <person name="Ruan X."/>
            <person name="Zhao L."/>
            <person name="Wei J."/>
            <person name="Que T."/>
            <person name="Du C."/>
            <person name="Cheng J."/>
            <person name="Dai P."/>
            <person name="Han X."/>
            <person name="Huang E."/>
            <person name="Gao Y."/>
            <person name="Liu J."/>
            <person name="Shao H."/>
            <person name="Ye R."/>
            <person name="Li L."/>
            <person name="Wei W."/>
            <person name="Wang X."/>
            <person name="Wang C."/>
            <person name="Huo Q."/>
            <person name="Li W."/>
            <person name="Guo W."/>
            <person name="Chen H."/>
            <person name="Chen S."/>
            <person name="Zhou L."/>
            <person name="Zhou L."/>
            <person name="Ni X."/>
            <person name="Tian J."/>
            <person name="Zhou Y."/>
            <person name="Sheng Y."/>
            <person name="Liu T."/>
            <person name="Pan Y."/>
            <person name="Xia L."/>
            <person name="Li J."/>
            <person name="Zhao F."/>
            <person name="Cao W."/>
        </authorList>
    </citation>
    <scope>NUCLEOTIDE SEQUENCE</scope>
    <source>
        <strain evidence="2">Rmic-2018</strain>
        <tissue evidence="2">Larvae</tissue>
    </source>
</reference>
<proteinExistence type="predicted"/>
<dbReference type="AlphaFoldDB" id="A0A9J6EP77"/>
<reference evidence="2" key="1">
    <citation type="journal article" date="2020" name="Cell">
        <title>Large-Scale Comparative Analyses of Tick Genomes Elucidate Their Genetic Diversity and Vector Capacities.</title>
        <authorList>
            <consortium name="Tick Genome and Microbiome Consortium (TIGMIC)"/>
            <person name="Jia N."/>
            <person name="Wang J."/>
            <person name="Shi W."/>
            <person name="Du L."/>
            <person name="Sun Y."/>
            <person name="Zhan W."/>
            <person name="Jiang J.F."/>
            <person name="Wang Q."/>
            <person name="Zhang B."/>
            <person name="Ji P."/>
            <person name="Bell-Sakyi L."/>
            <person name="Cui X.M."/>
            <person name="Yuan T.T."/>
            <person name="Jiang B.G."/>
            <person name="Yang W.F."/>
            <person name="Lam T.T."/>
            <person name="Chang Q.C."/>
            <person name="Ding S.J."/>
            <person name="Wang X.J."/>
            <person name="Zhu J.G."/>
            <person name="Ruan X.D."/>
            <person name="Zhao L."/>
            <person name="Wei J.T."/>
            <person name="Ye R.Z."/>
            <person name="Que T.C."/>
            <person name="Du C.H."/>
            <person name="Zhou Y.H."/>
            <person name="Cheng J.X."/>
            <person name="Dai P.F."/>
            <person name="Guo W.B."/>
            <person name="Han X.H."/>
            <person name="Huang E.J."/>
            <person name="Li L.F."/>
            <person name="Wei W."/>
            <person name="Gao Y.C."/>
            <person name="Liu J.Z."/>
            <person name="Shao H.Z."/>
            <person name="Wang X."/>
            <person name="Wang C.C."/>
            <person name="Yang T.C."/>
            <person name="Huo Q.B."/>
            <person name="Li W."/>
            <person name="Chen H.Y."/>
            <person name="Chen S.E."/>
            <person name="Zhou L.G."/>
            <person name="Ni X.B."/>
            <person name="Tian J.H."/>
            <person name="Sheng Y."/>
            <person name="Liu T."/>
            <person name="Pan Y.S."/>
            <person name="Xia L.Y."/>
            <person name="Li J."/>
            <person name="Zhao F."/>
            <person name="Cao W.C."/>
        </authorList>
    </citation>
    <scope>NUCLEOTIDE SEQUENCE</scope>
    <source>
        <strain evidence="2">Rmic-2018</strain>
    </source>
</reference>
<evidence type="ECO:0000256" key="1">
    <source>
        <dbReference type="SAM" id="MobiDB-lite"/>
    </source>
</evidence>
<dbReference type="Proteomes" id="UP000821866">
    <property type="component" value="Chromosome 11"/>
</dbReference>
<name>A0A9J6EP77_RHIMP</name>
<dbReference type="Pfam" id="PF03564">
    <property type="entry name" value="DUF1759"/>
    <property type="match status" value="1"/>
</dbReference>
<comment type="caution">
    <text evidence="2">The sequence shown here is derived from an EMBL/GenBank/DDBJ whole genome shotgun (WGS) entry which is preliminary data.</text>
</comment>